<dbReference type="GO" id="GO:0006511">
    <property type="term" value="P:ubiquitin-dependent protein catabolic process"/>
    <property type="evidence" value="ECO:0007669"/>
    <property type="project" value="TreeGrafter"/>
</dbReference>
<dbReference type="Proteomes" id="UP001172155">
    <property type="component" value="Unassembled WGS sequence"/>
</dbReference>
<evidence type="ECO:0000256" key="2">
    <source>
        <dbReference type="SAM" id="MobiDB-lite"/>
    </source>
</evidence>
<feature type="domain" description="RING-type" evidence="4">
    <location>
        <begin position="363"/>
        <end position="406"/>
    </location>
</feature>
<evidence type="ECO:0000313" key="5">
    <source>
        <dbReference type="EMBL" id="KAK0746416.1"/>
    </source>
</evidence>
<keyword evidence="6" id="KW-1185">Reference proteome</keyword>
<dbReference type="InterPro" id="IPR013083">
    <property type="entry name" value="Znf_RING/FYVE/PHD"/>
</dbReference>
<dbReference type="PANTHER" id="PTHR22765:SF413">
    <property type="entry name" value="FINGER DOMAIN PROTEIN, PUTATIVE (AFU_ORTHOLOGUE AFUA_1G04600)-RELATED"/>
    <property type="match status" value="1"/>
</dbReference>
<keyword evidence="3" id="KW-1133">Transmembrane helix</keyword>
<accession>A0AA40K586</accession>
<dbReference type="GO" id="GO:0061630">
    <property type="term" value="F:ubiquitin protein ligase activity"/>
    <property type="evidence" value="ECO:0007669"/>
    <property type="project" value="TreeGrafter"/>
</dbReference>
<gene>
    <name evidence="5" type="ORF">B0T18DRAFT_151534</name>
</gene>
<evidence type="ECO:0000313" key="6">
    <source>
        <dbReference type="Proteomes" id="UP001172155"/>
    </source>
</evidence>
<dbReference type="GO" id="GO:0005737">
    <property type="term" value="C:cytoplasm"/>
    <property type="evidence" value="ECO:0007669"/>
    <property type="project" value="TreeGrafter"/>
</dbReference>
<evidence type="ECO:0000259" key="4">
    <source>
        <dbReference type="PROSITE" id="PS50089"/>
    </source>
</evidence>
<sequence length="557" mass="61685">MTTAVDEIRNVVLLFSNPSWVGVGTVPNTVIRNITALSSTIAYSSHVDENTTVLAAKNPTTASGLLYIPDLPSGDDCVRQAADFVPRNAVRRANLPPTNYNLIGLAPWFDPACSQKYIASANNDPIRAFIFYRANNSTDEPPSAESHDWDIPDFEQWRSQVPYPVVAVSGFMGQEMMRQLSLYSGNVTTVPFGETISELYDPDPEDYVRIWTDVTITAPSGLIGIWVYFLIVAGVLIFIISATSLLMHLAQARRRASLRRRVISGEVNLEAMGIKRLTVPVEEIRKFPLYTYHYEPVSPRTPASPKSPTSPRSPRFPKSSRRSKSLSENSDAIVTAPPPTASEKEFNGPFIASSLATDYQPACVICLESFTNRVTVIRELVCGHIYHTECIDEFLSEVSSLCPLCKASMLPPGHCPKITNSMVRRERAVRRLRVRDNAALEDDPYGDPFSGRGALGLAGTLFRRLFDSIDPEPSPTTTTTTTTTEPKRSSRPKSGPTRSQRASDQRLARDTEALARARMRELAGTELGDGRNTPLTRCKLPAYLLISAQRQSLTQRW</sequence>
<dbReference type="CDD" id="cd16448">
    <property type="entry name" value="RING-H2"/>
    <property type="match status" value="1"/>
</dbReference>
<dbReference type="Pfam" id="PF13639">
    <property type="entry name" value="zf-RING_2"/>
    <property type="match status" value="1"/>
</dbReference>
<organism evidence="5 6">
    <name type="scientific">Schizothecium vesticola</name>
    <dbReference type="NCBI Taxonomy" id="314040"/>
    <lineage>
        <taxon>Eukaryota</taxon>
        <taxon>Fungi</taxon>
        <taxon>Dikarya</taxon>
        <taxon>Ascomycota</taxon>
        <taxon>Pezizomycotina</taxon>
        <taxon>Sordariomycetes</taxon>
        <taxon>Sordariomycetidae</taxon>
        <taxon>Sordariales</taxon>
        <taxon>Schizotheciaceae</taxon>
        <taxon>Schizothecium</taxon>
    </lineage>
</organism>
<protein>
    <recommendedName>
        <fullName evidence="4">RING-type domain-containing protein</fullName>
    </recommendedName>
</protein>
<dbReference type="InterPro" id="IPR051826">
    <property type="entry name" value="E3_ubiquitin-ligase_domain"/>
</dbReference>
<keyword evidence="3" id="KW-0812">Transmembrane</keyword>
<feature type="compositionally biased region" description="Low complexity" evidence="2">
    <location>
        <begin position="298"/>
        <end position="317"/>
    </location>
</feature>
<feature type="transmembrane region" description="Helical" evidence="3">
    <location>
        <begin position="225"/>
        <end position="250"/>
    </location>
</feature>
<keyword evidence="1" id="KW-0863">Zinc-finger</keyword>
<feature type="region of interest" description="Disordered" evidence="2">
    <location>
        <begin position="298"/>
        <end position="341"/>
    </location>
</feature>
<dbReference type="AlphaFoldDB" id="A0AA40K586"/>
<name>A0AA40K586_9PEZI</name>
<proteinExistence type="predicted"/>
<dbReference type="GO" id="GO:0008270">
    <property type="term" value="F:zinc ion binding"/>
    <property type="evidence" value="ECO:0007669"/>
    <property type="project" value="UniProtKB-KW"/>
</dbReference>
<dbReference type="PROSITE" id="PS50089">
    <property type="entry name" value="ZF_RING_2"/>
    <property type="match status" value="1"/>
</dbReference>
<dbReference type="SUPFAM" id="SSF57850">
    <property type="entry name" value="RING/U-box"/>
    <property type="match status" value="1"/>
</dbReference>
<dbReference type="Gene3D" id="3.30.40.10">
    <property type="entry name" value="Zinc/RING finger domain, C3HC4 (zinc finger)"/>
    <property type="match status" value="1"/>
</dbReference>
<comment type="caution">
    <text evidence="5">The sequence shown here is derived from an EMBL/GenBank/DDBJ whole genome shotgun (WGS) entry which is preliminary data.</text>
</comment>
<reference evidence="5" key="1">
    <citation type="submission" date="2023-06" db="EMBL/GenBank/DDBJ databases">
        <title>Genome-scale phylogeny and comparative genomics of the fungal order Sordariales.</title>
        <authorList>
            <consortium name="Lawrence Berkeley National Laboratory"/>
            <person name="Hensen N."/>
            <person name="Bonometti L."/>
            <person name="Westerberg I."/>
            <person name="Brannstrom I.O."/>
            <person name="Guillou S."/>
            <person name="Cros-Aarteil S."/>
            <person name="Calhoun S."/>
            <person name="Haridas S."/>
            <person name="Kuo A."/>
            <person name="Mondo S."/>
            <person name="Pangilinan J."/>
            <person name="Riley R."/>
            <person name="LaButti K."/>
            <person name="Andreopoulos B."/>
            <person name="Lipzen A."/>
            <person name="Chen C."/>
            <person name="Yanf M."/>
            <person name="Daum C."/>
            <person name="Ng V."/>
            <person name="Clum A."/>
            <person name="Steindorff A."/>
            <person name="Ohm R."/>
            <person name="Martin F."/>
            <person name="Silar P."/>
            <person name="Natvig D."/>
            <person name="Lalanne C."/>
            <person name="Gautier V."/>
            <person name="Ament-velasquez S.L."/>
            <person name="Kruys A."/>
            <person name="Hutchinson M.I."/>
            <person name="Powell A.J."/>
            <person name="Barry K."/>
            <person name="Miller A.N."/>
            <person name="Grigoriev I.V."/>
            <person name="Debuchy R."/>
            <person name="Gladieux P."/>
            <person name="Thoren M.H."/>
            <person name="Johannesson H."/>
        </authorList>
    </citation>
    <scope>NUCLEOTIDE SEQUENCE</scope>
    <source>
        <strain evidence="5">SMH3187-1</strain>
    </source>
</reference>
<dbReference type="EMBL" id="JAUKUD010000004">
    <property type="protein sequence ID" value="KAK0746416.1"/>
    <property type="molecule type" value="Genomic_DNA"/>
</dbReference>
<evidence type="ECO:0000256" key="3">
    <source>
        <dbReference type="SAM" id="Phobius"/>
    </source>
</evidence>
<dbReference type="PANTHER" id="PTHR22765">
    <property type="entry name" value="RING FINGER AND PROTEASE ASSOCIATED DOMAIN-CONTAINING"/>
    <property type="match status" value="1"/>
</dbReference>
<keyword evidence="1" id="KW-0479">Metal-binding</keyword>
<evidence type="ECO:0000256" key="1">
    <source>
        <dbReference type="PROSITE-ProRule" id="PRU00175"/>
    </source>
</evidence>
<feature type="region of interest" description="Disordered" evidence="2">
    <location>
        <begin position="467"/>
        <end position="508"/>
    </location>
</feature>
<keyword evidence="3" id="KW-0472">Membrane</keyword>
<dbReference type="SMART" id="SM00184">
    <property type="entry name" value="RING"/>
    <property type="match status" value="1"/>
</dbReference>
<dbReference type="InterPro" id="IPR001841">
    <property type="entry name" value="Znf_RING"/>
</dbReference>
<keyword evidence="1" id="KW-0862">Zinc</keyword>